<keyword evidence="3" id="KW-1185">Reference proteome</keyword>
<dbReference type="OrthoDB" id="3172906at2759"/>
<dbReference type="Proteomes" id="UP000001861">
    <property type="component" value="Unassembled WGS sequence"/>
</dbReference>
<dbReference type="AlphaFoldDB" id="A8NB89"/>
<evidence type="ECO:0000313" key="2">
    <source>
        <dbReference type="EMBL" id="EAU89734.2"/>
    </source>
</evidence>
<accession>A8NB89</accession>
<dbReference type="HOGENOM" id="CLU_1151732_0_0_1"/>
<dbReference type="KEGG" id="cci:CC1G_07459"/>
<dbReference type="OMA" id="TTHVATD"/>
<evidence type="ECO:0000313" key="3">
    <source>
        <dbReference type="Proteomes" id="UP000001861"/>
    </source>
</evidence>
<dbReference type="InterPro" id="IPR046522">
    <property type="entry name" value="DUF6699"/>
</dbReference>
<dbReference type="Pfam" id="PF20415">
    <property type="entry name" value="DUF6699"/>
    <property type="match status" value="1"/>
</dbReference>
<gene>
    <name evidence="2" type="ORF">CC1G_07459</name>
</gene>
<dbReference type="GeneID" id="6008572"/>
<sequence length="241" mass="26847">MSPTATTHVQLYSETPTMTSLRLRGDNVHRYHQQWQLQQQPTGLSPLDSPQLVGFNNGSPYQMAIPTMDYFDRSQAPPPMERMACIPLPRIGGGPLNPVLERTPLPMILYNIAQTSDCASMNPRQREALRHSFDEPATIGGATSVTIQARFLPWPIVVQRNGAVITVRDVLSSVHSALRRLAQNQGLVKPDHHILSPDHYSTIPNNHYEPAILASILGGRCTWDGLTASPKEPEVWILHIR</sequence>
<name>A8NB89_COPC7</name>
<feature type="domain" description="DUF6699" evidence="1">
    <location>
        <begin position="109"/>
        <end position="185"/>
    </location>
</feature>
<reference evidence="2 3" key="1">
    <citation type="journal article" date="2010" name="Proc. Natl. Acad. Sci. U.S.A.">
        <title>Insights into evolution of multicellular fungi from the assembled chromosomes of the mushroom Coprinopsis cinerea (Coprinus cinereus).</title>
        <authorList>
            <person name="Stajich J.E."/>
            <person name="Wilke S.K."/>
            <person name="Ahren D."/>
            <person name="Au C.H."/>
            <person name="Birren B.W."/>
            <person name="Borodovsky M."/>
            <person name="Burns C."/>
            <person name="Canback B."/>
            <person name="Casselton L.A."/>
            <person name="Cheng C.K."/>
            <person name="Deng J."/>
            <person name="Dietrich F.S."/>
            <person name="Fargo D.C."/>
            <person name="Farman M.L."/>
            <person name="Gathman A.C."/>
            <person name="Goldberg J."/>
            <person name="Guigo R."/>
            <person name="Hoegger P.J."/>
            <person name="Hooker J.B."/>
            <person name="Huggins A."/>
            <person name="James T.Y."/>
            <person name="Kamada T."/>
            <person name="Kilaru S."/>
            <person name="Kodira C."/>
            <person name="Kues U."/>
            <person name="Kupfer D."/>
            <person name="Kwan H.S."/>
            <person name="Lomsadze A."/>
            <person name="Li W."/>
            <person name="Lilly W.W."/>
            <person name="Ma L.J."/>
            <person name="Mackey A.J."/>
            <person name="Manning G."/>
            <person name="Martin F."/>
            <person name="Muraguchi H."/>
            <person name="Natvig D.O."/>
            <person name="Palmerini H."/>
            <person name="Ramesh M.A."/>
            <person name="Rehmeyer C.J."/>
            <person name="Roe B.A."/>
            <person name="Shenoy N."/>
            <person name="Stanke M."/>
            <person name="Ter-Hovhannisyan V."/>
            <person name="Tunlid A."/>
            <person name="Velagapudi R."/>
            <person name="Vision T.J."/>
            <person name="Zeng Q."/>
            <person name="Zolan M.E."/>
            <person name="Pukkila P.J."/>
        </authorList>
    </citation>
    <scope>NUCLEOTIDE SEQUENCE [LARGE SCALE GENOMIC DNA]</scope>
    <source>
        <strain evidence="3">Okayama-7 / 130 / ATCC MYA-4618 / FGSC 9003</strain>
    </source>
</reference>
<proteinExistence type="predicted"/>
<dbReference type="RefSeq" id="XP_001832088.2">
    <property type="nucleotide sequence ID" value="XM_001832036.2"/>
</dbReference>
<dbReference type="EMBL" id="AACS02000009">
    <property type="protein sequence ID" value="EAU89734.2"/>
    <property type="molecule type" value="Genomic_DNA"/>
</dbReference>
<organism evidence="2 3">
    <name type="scientific">Coprinopsis cinerea (strain Okayama-7 / 130 / ATCC MYA-4618 / FGSC 9003)</name>
    <name type="common">Inky cap fungus</name>
    <name type="synonym">Hormographiella aspergillata</name>
    <dbReference type="NCBI Taxonomy" id="240176"/>
    <lineage>
        <taxon>Eukaryota</taxon>
        <taxon>Fungi</taxon>
        <taxon>Dikarya</taxon>
        <taxon>Basidiomycota</taxon>
        <taxon>Agaricomycotina</taxon>
        <taxon>Agaricomycetes</taxon>
        <taxon>Agaricomycetidae</taxon>
        <taxon>Agaricales</taxon>
        <taxon>Agaricineae</taxon>
        <taxon>Psathyrellaceae</taxon>
        <taxon>Coprinopsis</taxon>
    </lineage>
</organism>
<protein>
    <recommendedName>
        <fullName evidence="1">DUF6699 domain-containing protein</fullName>
    </recommendedName>
</protein>
<dbReference type="VEuPathDB" id="FungiDB:CC1G_07459"/>
<comment type="caution">
    <text evidence="2">The sequence shown here is derived from an EMBL/GenBank/DDBJ whole genome shotgun (WGS) entry which is preliminary data.</text>
</comment>
<evidence type="ECO:0000259" key="1">
    <source>
        <dbReference type="Pfam" id="PF20415"/>
    </source>
</evidence>
<dbReference type="InParanoid" id="A8NB89"/>